<comment type="caution">
    <text evidence="2">The sequence shown here is derived from an EMBL/GenBank/DDBJ whole genome shotgun (WGS) entry which is preliminary data.</text>
</comment>
<dbReference type="EMBL" id="MAQB02000001">
    <property type="protein sequence ID" value="OFJ48845.1"/>
    <property type="molecule type" value="Genomic_DNA"/>
</dbReference>
<gene>
    <name evidence="2" type="ORF">BA896_007935</name>
</gene>
<evidence type="ECO:0000313" key="3">
    <source>
        <dbReference type="Proteomes" id="UP000092634"/>
    </source>
</evidence>
<evidence type="ECO:0000256" key="1">
    <source>
        <dbReference type="SAM" id="Phobius"/>
    </source>
</evidence>
<organism evidence="2 3">
    <name type="scientific">Janthinobacterium lividum</name>
    <dbReference type="NCBI Taxonomy" id="29581"/>
    <lineage>
        <taxon>Bacteria</taxon>
        <taxon>Pseudomonadati</taxon>
        <taxon>Pseudomonadota</taxon>
        <taxon>Betaproteobacteria</taxon>
        <taxon>Burkholderiales</taxon>
        <taxon>Oxalobacteraceae</taxon>
        <taxon>Janthinobacterium</taxon>
    </lineage>
</organism>
<keyword evidence="1" id="KW-0812">Transmembrane</keyword>
<protein>
    <submittedName>
        <fullName evidence="2">Cytochrome C oxidase Cbb3</fullName>
    </submittedName>
</protein>
<keyword evidence="1" id="KW-0472">Membrane</keyword>
<dbReference type="InterPro" id="IPR008621">
    <property type="entry name" value="Cbb3-typ_cyt_oxidase_comp"/>
</dbReference>
<dbReference type="Proteomes" id="UP000092634">
    <property type="component" value="Unassembled WGS sequence"/>
</dbReference>
<accession>A0A1E8PRG4</accession>
<proteinExistence type="predicted"/>
<name>A0A1E8PRG4_9BURK</name>
<keyword evidence="1" id="KW-1133">Transmembrane helix</keyword>
<evidence type="ECO:0000313" key="2">
    <source>
        <dbReference type="EMBL" id="OFJ48845.1"/>
    </source>
</evidence>
<reference evidence="2 3" key="1">
    <citation type="submission" date="2016-10" db="EMBL/GenBank/DDBJ databases">
        <title>Updated version of Genome Assembly of Janthinobacterium lividum ERGS5:01.</title>
        <authorList>
            <person name="Kumar R."/>
            <person name="Acharya V."/>
            <person name="Singh D."/>
        </authorList>
    </citation>
    <scope>NUCLEOTIDE SEQUENCE [LARGE SCALE GENOMIC DNA]</scope>
    <source>
        <strain evidence="2 3">ERGS5:01</strain>
    </source>
</reference>
<dbReference type="Pfam" id="PF05545">
    <property type="entry name" value="FixQ"/>
    <property type="match status" value="1"/>
</dbReference>
<dbReference type="AlphaFoldDB" id="A0A1E8PRG4"/>
<feature type="transmembrane region" description="Helical" evidence="1">
    <location>
        <begin position="12"/>
        <end position="30"/>
    </location>
</feature>
<sequence>MAIDNLFDSASSVMTVVSFTTFAGILWWTFSRSNSDFDAAANLPFDDEALDYPAAPVSMPVPAQGERNHG</sequence>